<dbReference type="SUPFAM" id="SSF56784">
    <property type="entry name" value="HAD-like"/>
    <property type="match status" value="1"/>
</dbReference>
<dbReference type="EMBL" id="KB908481">
    <property type="protein sequence ID" value="EOA92262.1"/>
    <property type="molecule type" value="Genomic_DNA"/>
</dbReference>
<reference evidence="2 3" key="1">
    <citation type="journal article" date="2012" name="PLoS Pathog.">
        <title>Diverse lifestyles and strategies of plant pathogenesis encoded in the genomes of eighteen Dothideomycetes fungi.</title>
        <authorList>
            <person name="Ohm R.A."/>
            <person name="Feau N."/>
            <person name="Henrissat B."/>
            <person name="Schoch C.L."/>
            <person name="Horwitz B.A."/>
            <person name="Barry K.W."/>
            <person name="Condon B.J."/>
            <person name="Copeland A.C."/>
            <person name="Dhillon B."/>
            <person name="Glaser F."/>
            <person name="Hesse C.N."/>
            <person name="Kosti I."/>
            <person name="LaButti K."/>
            <person name="Lindquist E.A."/>
            <person name="Lucas S."/>
            <person name="Salamov A.A."/>
            <person name="Bradshaw R.E."/>
            <person name="Ciuffetti L."/>
            <person name="Hamelin R.C."/>
            <person name="Kema G.H.J."/>
            <person name="Lawrence C."/>
            <person name="Scott J.A."/>
            <person name="Spatafora J.W."/>
            <person name="Turgeon B.G."/>
            <person name="de Wit P.J.G.M."/>
            <person name="Zhong S."/>
            <person name="Goodwin S.B."/>
            <person name="Grigoriev I.V."/>
        </authorList>
    </citation>
    <scope>NUCLEOTIDE SEQUENCE [LARGE SCALE GENOMIC DNA]</scope>
    <source>
        <strain evidence="3">28A</strain>
    </source>
</reference>
<evidence type="ECO:0000313" key="3">
    <source>
        <dbReference type="Proteomes" id="UP000016935"/>
    </source>
</evidence>
<dbReference type="STRING" id="671987.R0KX30"/>
<dbReference type="SFLD" id="SFLDG01129">
    <property type="entry name" value="C1.5:_HAD__Beta-PGM__Phosphata"/>
    <property type="match status" value="1"/>
</dbReference>
<dbReference type="Gene3D" id="3.40.50.1000">
    <property type="entry name" value="HAD superfamily/HAD-like"/>
    <property type="match status" value="1"/>
</dbReference>
<proteinExistence type="predicted"/>
<dbReference type="InterPro" id="IPR023198">
    <property type="entry name" value="PGP-like_dom2"/>
</dbReference>
<dbReference type="InterPro" id="IPR023214">
    <property type="entry name" value="HAD_sf"/>
</dbReference>
<dbReference type="Gene3D" id="1.10.150.240">
    <property type="entry name" value="Putative phosphatase, domain 2"/>
    <property type="match status" value="1"/>
</dbReference>
<dbReference type="InterPro" id="IPR006439">
    <property type="entry name" value="HAD-SF_hydro_IA"/>
</dbReference>
<dbReference type="NCBIfam" id="TIGR01509">
    <property type="entry name" value="HAD-SF-IA-v3"/>
    <property type="match status" value="1"/>
</dbReference>
<dbReference type="PANTHER" id="PTHR18901">
    <property type="entry name" value="2-DEOXYGLUCOSE-6-PHOSPHATE PHOSPHATASE 2"/>
    <property type="match status" value="1"/>
</dbReference>
<dbReference type="SFLD" id="SFLDS00003">
    <property type="entry name" value="Haloacid_Dehalogenase"/>
    <property type="match status" value="1"/>
</dbReference>
<organism evidence="2 3">
    <name type="scientific">Exserohilum turcicum (strain 28A)</name>
    <name type="common">Northern leaf blight fungus</name>
    <name type="synonym">Setosphaeria turcica</name>
    <dbReference type="NCBI Taxonomy" id="671987"/>
    <lineage>
        <taxon>Eukaryota</taxon>
        <taxon>Fungi</taxon>
        <taxon>Dikarya</taxon>
        <taxon>Ascomycota</taxon>
        <taxon>Pezizomycotina</taxon>
        <taxon>Dothideomycetes</taxon>
        <taxon>Pleosporomycetidae</taxon>
        <taxon>Pleosporales</taxon>
        <taxon>Pleosporineae</taxon>
        <taxon>Pleosporaceae</taxon>
        <taxon>Exserohilum</taxon>
    </lineage>
</organism>
<accession>R0KX30</accession>
<dbReference type="eggNOG" id="KOG2914">
    <property type="taxonomic scope" value="Eukaryota"/>
</dbReference>
<dbReference type="AlphaFoldDB" id="R0KX30"/>
<dbReference type="GeneID" id="19401619"/>
<dbReference type="PANTHER" id="PTHR18901:SF38">
    <property type="entry name" value="PSEUDOURIDINE-5'-PHOSPHATASE"/>
    <property type="match status" value="1"/>
</dbReference>
<reference evidence="2 3" key="2">
    <citation type="journal article" date="2013" name="PLoS Genet.">
        <title>Comparative genome structure, secondary metabolite, and effector coding capacity across Cochliobolus pathogens.</title>
        <authorList>
            <person name="Condon B.J."/>
            <person name="Leng Y."/>
            <person name="Wu D."/>
            <person name="Bushley K.E."/>
            <person name="Ohm R.A."/>
            <person name="Otillar R."/>
            <person name="Martin J."/>
            <person name="Schackwitz W."/>
            <person name="Grimwood J."/>
            <person name="MohdZainudin N."/>
            <person name="Xue C."/>
            <person name="Wang R."/>
            <person name="Manning V.A."/>
            <person name="Dhillon B."/>
            <person name="Tu Z.J."/>
            <person name="Steffenson B.J."/>
            <person name="Salamov A."/>
            <person name="Sun H."/>
            <person name="Lowry S."/>
            <person name="LaButti K."/>
            <person name="Han J."/>
            <person name="Copeland A."/>
            <person name="Lindquist E."/>
            <person name="Barry K."/>
            <person name="Schmutz J."/>
            <person name="Baker S.E."/>
            <person name="Ciuffetti L.M."/>
            <person name="Grigoriev I.V."/>
            <person name="Zhong S."/>
            <person name="Turgeon B.G."/>
        </authorList>
    </citation>
    <scope>NUCLEOTIDE SEQUENCE [LARGE SCALE GENOMIC DNA]</scope>
    <source>
        <strain evidence="3">28A</strain>
    </source>
</reference>
<dbReference type="InterPro" id="IPR036412">
    <property type="entry name" value="HAD-like_sf"/>
</dbReference>
<dbReference type="RefSeq" id="XP_008021127.1">
    <property type="nucleotide sequence ID" value="XM_008022936.1"/>
</dbReference>
<dbReference type="Proteomes" id="UP000016935">
    <property type="component" value="Unassembled WGS sequence"/>
</dbReference>
<name>R0KX30_EXST2</name>
<protein>
    <submittedName>
        <fullName evidence="2">Uncharacterized protein</fullName>
    </submittedName>
</protein>
<evidence type="ECO:0000313" key="2">
    <source>
        <dbReference type="EMBL" id="EOA92262.1"/>
    </source>
</evidence>
<feature type="region of interest" description="Disordered" evidence="1">
    <location>
        <begin position="231"/>
        <end position="255"/>
    </location>
</feature>
<dbReference type="GO" id="GO:0016791">
    <property type="term" value="F:phosphatase activity"/>
    <property type="evidence" value="ECO:0007669"/>
    <property type="project" value="TreeGrafter"/>
</dbReference>
<evidence type="ECO:0000256" key="1">
    <source>
        <dbReference type="SAM" id="MobiDB-lite"/>
    </source>
</evidence>
<keyword evidence="3" id="KW-1185">Reference proteome</keyword>
<gene>
    <name evidence="2" type="ORF">SETTUDRAFT_178508</name>
</gene>
<dbReference type="HOGENOM" id="CLU_045011_13_0_1"/>
<sequence length="289" mass="32481">MAQQLPPIWACIFDVDGTLINSEDIYTDIYNNILHEYGRPDYPWSIKATQQSRGLQGTNRLLAWAQVPLTREEWAEKESKYKHLFKNSKALPGVDQLLTTLKTKTSPPMSLLLASSAGRTKFVLKTSNLPNITTAFDDPAFHVFGDDAEMSDSKKKPEPDIFLLALKRLNATRKARGEQALEPQECLVFEDSIAGVEAARRAGMRVVWVPHPGLVEVCRGREMDVLMGRTEEDGNVPDYGRRIEGGEKGPVVGPDGRMMSEDGVAEMRWSLEDFPFQVYGIHVEEQMKI</sequence>
<dbReference type="OrthoDB" id="40579at2759"/>
<dbReference type="Pfam" id="PF00702">
    <property type="entry name" value="Hydrolase"/>
    <property type="match status" value="1"/>
</dbReference>